<name>A0A9P6ECT6_9AGAR</name>
<organism evidence="1 2">
    <name type="scientific">Crepidotus variabilis</name>
    <dbReference type="NCBI Taxonomy" id="179855"/>
    <lineage>
        <taxon>Eukaryota</taxon>
        <taxon>Fungi</taxon>
        <taxon>Dikarya</taxon>
        <taxon>Basidiomycota</taxon>
        <taxon>Agaricomycotina</taxon>
        <taxon>Agaricomycetes</taxon>
        <taxon>Agaricomycetidae</taxon>
        <taxon>Agaricales</taxon>
        <taxon>Agaricineae</taxon>
        <taxon>Crepidotaceae</taxon>
        <taxon>Crepidotus</taxon>
    </lineage>
</organism>
<evidence type="ECO:0000313" key="2">
    <source>
        <dbReference type="Proteomes" id="UP000807306"/>
    </source>
</evidence>
<sequence length="121" mass="13671">MKNASAFMFKCRRFREIHGRSVLHPTASTWGQLLNLLSLWDESRACPVGCGGNHLLARPGSGAPHDIKIAHLRRMMYSIQSSYLRKSTVNHCHERKLLPSAEPSHSNANCWRSCCLDTTRP</sequence>
<accession>A0A9P6ECT6</accession>
<comment type="caution">
    <text evidence="1">The sequence shown here is derived from an EMBL/GenBank/DDBJ whole genome shotgun (WGS) entry which is preliminary data.</text>
</comment>
<dbReference type="Proteomes" id="UP000807306">
    <property type="component" value="Unassembled WGS sequence"/>
</dbReference>
<proteinExistence type="predicted"/>
<keyword evidence="2" id="KW-1185">Reference proteome</keyword>
<reference evidence="1" key="1">
    <citation type="submission" date="2020-11" db="EMBL/GenBank/DDBJ databases">
        <authorList>
            <consortium name="DOE Joint Genome Institute"/>
            <person name="Ahrendt S."/>
            <person name="Riley R."/>
            <person name="Andreopoulos W."/>
            <person name="Labutti K."/>
            <person name="Pangilinan J."/>
            <person name="Ruiz-Duenas F.J."/>
            <person name="Barrasa J.M."/>
            <person name="Sanchez-Garcia M."/>
            <person name="Camarero S."/>
            <person name="Miyauchi S."/>
            <person name="Serrano A."/>
            <person name="Linde D."/>
            <person name="Babiker R."/>
            <person name="Drula E."/>
            <person name="Ayuso-Fernandez I."/>
            <person name="Pacheco R."/>
            <person name="Padilla G."/>
            <person name="Ferreira P."/>
            <person name="Barriuso J."/>
            <person name="Kellner H."/>
            <person name="Castanera R."/>
            <person name="Alfaro M."/>
            <person name="Ramirez L."/>
            <person name="Pisabarro A.G."/>
            <person name="Kuo A."/>
            <person name="Tritt A."/>
            <person name="Lipzen A."/>
            <person name="He G."/>
            <person name="Yan M."/>
            <person name="Ng V."/>
            <person name="Cullen D."/>
            <person name="Martin F."/>
            <person name="Rosso M.-N."/>
            <person name="Henrissat B."/>
            <person name="Hibbett D."/>
            <person name="Martinez A.T."/>
            <person name="Grigoriev I.V."/>
        </authorList>
    </citation>
    <scope>NUCLEOTIDE SEQUENCE</scope>
    <source>
        <strain evidence="1">CBS 506.95</strain>
    </source>
</reference>
<protein>
    <submittedName>
        <fullName evidence="1">Uncharacterized protein</fullName>
    </submittedName>
</protein>
<dbReference type="EMBL" id="MU157869">
    <property type="protein sequence ID" value="KAF9526630.1"/>
    <property type="molecule type" value="Genomic_DNA"/>
</dbReference>
<gene>
    <name evidence="1" type="ORF">CPB83DRAFT_453600</name>
</gene>
<dbReference type="AlphaFoldDB" id="A0A9P6ECT6"/>
<evidence type="ECO:0000313" key="1">
    <source>
        <dbReference type="EMBL" id="KAF9526630.1"/>
    </source>
</evidence>